<evidence type="ECO:0000256" key="3">
    <source>
        <dbReference type="ARBA" id="ARBA00023002"/>
    </source>
</evidence>
<accession>A0ABT5BQJ4</accession>
<dbReference type="Pfam" id="PF12837">
    <property type="entry name" value="Fer4_6"/>
    <property type="match status" value="1"/>
</dbReference>
<dbReference type="PANTHER" id="PTHR48105">
    <property type="entry name" value="THIOREDOXIN REDUCTASE 1-RELATED-RELATED"/>
    <property type="match status" value="1"/>
</dbReference>
<keyword evidence="9" id="KW-1185">Reference proteome</keyword>
<keyword evidence="4" id="KW-0408">Iron</keyword>
<evidence type="ECO:0000259" key="7">
    <source>
        <dbReference type="PROSITE" id="PS51379"/>
    </source>
</evidence>
<organism evidence="8 9">
    <name type="scientific">Sorangium atrum</name>
    <dbReference type="NCBI Taxonomy" id="2995308"/>
    <lineage>
        <taxon>Bacteria</taxon>
        <taxon>Pseudomonadati</taxon>
        <taxon>Myxococcota</taxon>
        <taxon>Polyangia</taxon>
        <taxon>Polyangiales</taxon>
        <taxon>Polyangiaceae</taxon>
        <taxon>Sorangium</taxon>
    </lineage>
</organism>
<dbReference type="SUPFAM" id="SSF54862">
    <property type="entry name" value="4Fe-4S ferredoxins"/>
    <property type="match status" value="1"/>
</dbReference>
<dbReference type="EMBL" id="JAQNDK010000001">
    <property type="protein sequence ID" value="MDC0676436.1"/>
    <property type="molecule type" value="Genomic_DNA"/>
</dbReference>
<evidence type="ECO:0000313" key="9">
    <source>
        <dbReference type="Proteomes" id="UP001217485"/>
    </source>
</evidence>
<feature type="region of interest" description="Disordered" evidence="6">
    <location>
        <begin position="269"/>
        <end position="319"/>
    </location>
</feature>
<keyword evidence="5" id="KW-0411">Iron-sulfur</keyword>
<dbReference type="PROSITE" id="PS51379">
    <property type="entry name" value="4FE4S_FER_2"/>
    <property type="match status" value="2"/>
</dbReference>
<feature type="region of interest" description="Disordered" evidence="6">
    <location>
        <begin position="818"/>
        <end position="840"/>
    </location>
</feature>
<evidence type="ECO:0000256" key="2">
    <source>
        <dbReference type="ARBA" id="ARBA00022723"/>
    </source>
</evidence>
<dbReference type="SUPFAM" id="SSF51905">
    <property type="entry name" value="FAD/NAD(P)-binding domain"/>
    <property type="match status" value="1"/>
</dbReference>
<keyword evidence="2" id="KW-0479">Metal-binding</keyword>
<protein>
    <submittedName>
        <fullName evidence="8">NAD(P)-binding domain-containing protein</fullName>
    </submittedName>
</protein>
<dbReference type="PROSITE" id="PS00198">
    <property type="entry name" value="4FE4S_FER_1"/>
    <property type="match status" value="1"/>
</dbReference>
<dbReference type="InterPro" id="IPR017896">
    <property type="entry name" value="4Fe4S_Fe-S-bd"/>
</dbReference>
<dbReference type="InterPro" id="IPR023753">
    <property type="entry name" value="FAD/NAD-binding_dom"/>
</dbReference>
<evidence type="ECO:0000256" key="6">
    <source>
        <dbReference type="SAM" id="MobiDB-lite"/>
    </source>
</evidence>
<evidence type="ECO:0000256" key="1">
    <source>
        <dbReference type="ARBA" id="ARBA00022630"/>
    </source>
</evidence>
<proteinExistence type="predicted"/>
<sequence length="840" mass="86146">MSRSSSPTGGGRRAAAPPSGGADDAARPHDPTRTLYRADLSDPRQRAAQPREVMRGRAARRAEATSDVTRFRGVLPATLAGAVATGAAALLFPPPGGHAAPGPLSLPHARAQLACASCHAEQAPSAPQEAAAAREAAASRGAAAGARVDQACVGCHGAHGSTRRSHRQLLASGALSCATCHPIHRGDQGVVFDPARPPVRFAPGAEVELPRSAFRPGQPATVAIVTAGSCAPCHDLAAPRDPIARCLVAAQAPLGDARPITCFDEHRPALPEDAATGRAGGDTRPAGRNAGRAGGDTSPAGRNAGRAGGGTSPAGVCSGQHTEDRALAWDAARDAATALPLVKAGATPGAPALLWMGAGLAAAALAFAGARGGHALRARRARRSARDAGGEDAMLRPAARVRLPRIDTTTCLGCYACVDACPYDVLAVEKYVAVVARPEACCGLTLCEQRCPNGSLTIEGGAPIADRPRLGDDLGSLDVPGLHLAGDVTGLPLIKNAIHQGAHAATRIAEDLRQAGPRGASGQELDLIIVGAGPAGISAALRAKELGLSFEVIEQGSVAQSIQSFPRGKLVFDQPLDLPMTGKLWLKESTKEELLSHWLRIVRKERLPILQDTRMVSVARAAGAGAPAVDATAGRGAPAEAKATAGFVVVTEPREGGPRTERHARRVLLAIGQRGSPRRLPFELSAEVEGRVYYHLADARSLAGSRVLIVGLGDVAMEAAIALSRQPATDVTVVYRGAGFRRGKTRNIEELRRLAAASRLSLLFETDVSALALDPGGALVATLASPSGARAHPCDAVLVLIGSIPPWSALRAAGVRPTAEPSDRSALGDVQGTTPAVPAP</sequence>
<feature type="region of interest" description="Disordered" evidence="6">
    <location>
        <begin position="1"/>
        <end position="66"/>
    </location>
</feature>
<gene>
    <name evidence="8" type="ORF">POL72_01695</name>
</gene>
<dbReference type="Pfam" id="PF07992">
    <property type="entry name" value="Pyr_redox_2"/>
    <property type="match status" value="1"/>
</dbReference>
<comment type="caution">
    <text evidence="8">The sequence shown here is derived from an EMBL/GenBank/DDBJ whole genome shotgun (WGS) entry which is preliminary data.</text>
</comment>
<dbReference type="InterPro" id="IPR050097">
    <property type="entry name" value="Ferredoxin-NADP_redctase_2"/>
</dbReference>
<feature type="domain" description="4Fe-4S ferredoxin-type" evidence="7">
    <location>
        <begin position="402"/>
        <end position="431"/>
    </location>
</feature>
<dbReference type="InterPro" id="IPR036280">
    <property type="entry name" value="Multihaem_cyt_sf"/>
</dbReference>
<evidence type="ECO:0000313" key="8">
    <source>
        <dbReference type="EMBL" id="MDC0676436.1"/>
    </source>
</evidence>
<dbReference type="Gene3D" id="3.50.50.60">
    <property type="entry name" value="FAD/NAD(P)-binding domain"/>
    <property type="match status" value="2"/>
</dbReference>
<keyword evidence="1" id="KW-0285">Flavoprotein</keyword>
<name>A0ABT5BQJ4_9BACT</name>
<dbReference type="InterPro" id="IPR036188">
    <property type="entry name" value="FAD/NAD-bd_sf"/>
</dbReference>
<feature type="compositionally biased region" description="Low complexity" evidence="6">
    <location>
        <begin position="1"/>
        <end position="23"/>
    </location>
</feature>
<evidence type="ECO:0000256" key="5">
    <source>
        <dbReference type="ARBA" id="ARBA00023014"/>
    </source>
</evidence>
<dbReference type="SUPFAM" id="SSF48695">
    <property type="entry name" value="Multiheme cytochromes"/>
    <property type="match status" value="1"/>
</dbReference>
<dbReference type="PRINTS" id="PR00411">
    <property type="entry name" value="PNDRDTASEI"/>
</dbReference>
<dbReference type="RefSeq" id="WP_272093202.1">
    <property type="nucleotide sequence ID" value="NZ_JAQNDK010000001.1"/>
</dbReference>
<feature type="compositionally biased region" description="Basic and acidic residues" evidence="6">
    <location>
        <begin position="52"/>
        <end position="64"/>
    </location>
</feature>
<reference evidence="8 9" key="1">
    <citation type="submission" date="2023-01" db="EMBL/GenBank/DDBJ databases">
        <title>Minimal conservation of predation-associated metabolite biosynthetic gene clusters underscores biosynthetic potential of Myxococcota including descriptions for ten novel species: Archangium lansinium sp. nov., Myxococcus landrumus sp. nov., Nannocystis bai.</title>
        <authorList>
            <person name="Ahearne A."/>
            <person name="Stevens C."/>
            <person name="Dowd S."/>
        </authorList>
    </citation>
    <scope>NUCLEOTIDE SEQUENCE [LARGE SCALE GENOMIC DNA]</scope>
    <source>
        <strain evidence="8 9">WIWO2</strain>
    </source>
</reference>
<dbReference type="Gene3D" id="3.30.70.20">
    <property type="match status" value="1"/>
</dbReference>
<keyword evidence="3" id="KW-0560">Oxidoreductase</keyword>
<dbReference type="InterPro" id="IPR017900">
    <property type="entry name" value="4Fe4S_Fe_S_CS"/>
</dbReference>
<dbReference type="Proteomes" id="UP001217485">
    <property type="component" value="Unassembled WGS sequence"/>
</dbReference>
<dbReference type="PRINTS" id="PR00368">
    <property type="entry name" value="FADPNR"/>
</dbReference>
<feature type="domain" description="4Fe-4S ferredoxin-type" evidence="7">
    <location>
        <begin position="432"/>
        <end position="461"/>
    </location>
</feature>
<evidence type="ECO:0000256" key="4">
    <source>
        <dbReference type="ARBA" id="ARBA00023004"/>
    </source>
</evidence>